<evidence type="ECO:0000256" key="7">
    <source>
        <dbReference type="RuleBase" id="RU368115"/>
    </source>
</evidence>
<feature type="domain" description="Phosphotyrosine protein phosphatase I" evidence="8">
    <location>
        <begin position="8"/>
        <end position="161"/>
    </location>
</feature>
<evidence type="ECO:0000313" key="9">
    <source>
        <dbReference type="EMBL" id="CAG6686554.1"/>
    </source>
</evidence>
<keyword evidence="5 7" id="KW-0904">Protein phosphatase</keyword>
<dbReference type="Pfam" id="PF01451">
    <property type="entry name" value="LMWPc"/>
    <property type="match status" value="1"/>
</dbReference>
<dbReference type="GO" id="GO:0003993">
    <property type="term" value="F:acid phosphatase activity"/>
    <property type="evidence" value="ECO:0007669"/>
    <property type="project" value="UniProtKB-UniRule"/>
</dbReference>
<evidence type="ECO:0000256" key="5">
    <source>
        <dbReference type="ARBA" id="ARBA00022912"/>
    </source>
</evidence>
<organism evidence="9">
    <name type="scientific">Cacopsylla melanoneura</name>
    <dbReference type="NCBI Taxonomy" id="428564"/>
    <lineage>
        <taxon>Eukaryota</taxon>
        <taxon>Metazoa</taxon>
        <taxon>Ecdysozoa</taxon>
        <taxon>Arthropoda</taxon>
        <taxon>Hexapoda</taxon>
        <taxon>Insecta</taxon>
        <taxon>Pterygota</taxon>
        <taxon>Neoptera</taxon>
        <taxon>Paraneoptera</taxon>
        <taxon>Hemiptera</taxon>
        <taxon>Sternorrhyncha</taxon>
        <taxon>Psylloidea</taxon>
        <taxon>Psyllidae</taxon>
        <taxon>Psyllinae</taxon>
        <taxon>Cacopsylla</taxon>
    </lineage>
</organism>
<keyword evidence="3 7" id="KW-0963">Cytoplasm</keyword>
<evidence type="ECO:0000256" key="6">
    <source>
        <dbReference type="PIRSR" id="PIRSR617867-1"/>
    </source>
</evidence>
<dbReference type="EMBL" id="HBUF01277143">
    <property type="protein sequence ID" value="CAG6686555.1"/>
    <property type="molecule type" value="Transcribed_RNA"/>
</dbReference>
<dbReference type="PRINTS" id="PR00720">
    <property type="entry name" value="MAMMALPTPASE"/>
</dbReference>
<feature type="active site" description="Nucleophile" evidence="6">
    <location>
        <position position="14"/>
    </location>
</feature>
<dbReference type="InterPro" id="IPR017867">
    <property type="entry name" value="Tyr_phospatase_low_mol_wt"/>
</dbReference>
<evidence type="ECO:0000256" key="1">
    <source>
        <dbReference type="ARBA" id="ARBA00004496"/>
    </source>
</evidence>
<evidence type="ECO:0000256" key="2">
    <source>
        <dbReference type="ARBA" id="ARBA00011063"/>
    </source>
</evidence>
<dbReference type="SUPFAM" id="SSF52788">
    <property type="entry name" value="Phosphotyrosine protein phosphatases I"/>
    <property type="match status" value="1"/>
</dbReference>
<evidence type="ECO:0000259" key="8">
    <source>
        <dbReference type="SMART" id="SM00226"/>
    </source>
</evidence>
<comment type="catalytic activity">
    <reaction evidence="7">
        <text>O-phospho-L-tyrosyl-[protein] + H2O = L-tyrosyl-[protein] + phosphate</text>
        <dbReference type="Rhea" id="RHEA:10684"/>
        <dbReference type="Rhea" id="RHEA-COMP:10136"/>
        <dbReference type="Rhea" id="RHEA-COMP:20101"/>
        <dbReference type="ChEBI" id="CHEBI:15377"/>
        <dbReference type="ChEBI" id="CHEBI:43474"/>
        <dbReference type="ChEBI" id="CHEBI:46858"/>
        <dbReference type="ChEBI" id="CHEBI:61978"/>
        <dbReference type="EC" id="3.1.3.48"/>
    </reaction>
</comment>
<evidence type="ECO:0000256" key="4">
    <source>
        <dbReference type="ARBA" id="ARBA00022801"/>
    </source>
</evidence>
<dbReference type="EC" id="3.1.3.2" evidence="7"/>
<reference evidence="9" key="1">
    <citation type="submission" date="2021-05" db="EMBL/GenBank/DDBJ databases">
        <authorList>
            <person name="Alioto T."/>
            <person name="Alioto T."/>
            <person name="Gomez Garrido J."/>
        </authorList>
    </citation>
    <scope>NUCLEOTIDE SEQUENCE</scope>
</reference>
<dbReference type="InterPro" id="IPR036196">
    <property type="entry name" value="Ptyr_pPase_sf"/>
</dbReference>
<dbReference type="CDD" id="cd16343">
    <property type="entry name" value="LMWPTP"/>
    <property type="match status" value="1"/>
</dbReference>
<feature type="active site" evidence="6">
    <location>
        <position position="20"/>
    </location>
</feature>
<keyword evidence="4 7" id="KW-0378">Hydrolase</keyword>
<feature type="active site" description="Proton donor" evidence="6">
    <location>
        <position position="135"/>
    </location>
</feature>
<dbReference type="PANTHER" id="PTHR11717">
    <property type="entry name" value="LOW MOLECULAR WEIGHT PROTEIN TYROSINE PHOSPHATASE"/>
    <property type="match status" value="1"/>
</dbReference>
<dbReference type="GO" id="GO:0005737">
    <property type="term" value="C:cytoplasm"/>
    <property type="evidence" value="ECO:0007669"/>
    <property type="project" value="UniProtKB-SubCell"/>
</dbReference>
<accession>A0A8D8X997</accession>
<dbReference type="PRINTS" id="PR00719">
    <property type="entry name" value="LMWPTPASE"/>
</dbReference>
<dbReference type="SMART" id="SM00226">
    <property type="entry name" value="LMWPc"/>
    <property type="match status" value="1"/>
</dbReference>
<dbReference type="InterPro" id="IPR002115">
    <property type="entry name" value="Tyr_Pase_low_mol_wt_mml"/>
</dbReference>
<comment type="catalytic activity">
    <reaction evidence="7">
        <text>a phosphate monoester + H2O = an alcohol + phosphate</text>
        <dbReference type="Rhea" id="RHEA:15017"/>
        <dbReference type="ChEBI" id="CHEBI:15377"/>
        <dbReference type="ChEBI" id="CHEBI:30879"/>
        <dbReference type="ChEBI" id="CHEBI:43474"/>
        <dbReference type="ChEBI" id="CHEBI:67140"/>
        <dbReference type="EC" id="3.1.3.2"/>
    </reaction>
</comment>
<dbReference type="InterPro" id="IPR050438">
    <property type="entry name" value="LMW_PTPase"/>
</dbReference>
<dbReference type="EC" id="3.1.3.48" evidence="7"/>
<dbReference type="Gene3D" id="3.40.50.2300">
    <property type="match status" value="1"/>
</dbReference>
<comment type="subcellular location">
    <subcellularLocation>
        <location evidence="1 7">Cytoplasm</location>
    </subcellularLocation>
</comment>
<dbReference type="FunFam" id="3.40.50.2300:FF:000105">
    <property type="entry name" value="Low molecular weight phosphotyrosine protein"/>
    <property type="match status" value="1"/>
</dbReference>
<evidence type="ECO:0000256" key="3">
    <source>
        <dbReference type="ARBA" id="ARBA00022490"/>
    </source>
</evidence>
<dbReference type="EMBL" id="HBUF01277142">
    <property type="protein sequence ID" value="CAG6686554.1"/>
    <property type="molecule type" value="Transcribed_RNA"/>
</dbReference>
<dbReference type="AlphaFoldDB" id="A0A8D8X997"/>
<proteinExistence type="inferred from homology"/>
<name>A0A8D8X997_9HEMI</name>
<protein>
    <recommendedName>
        <fullName evidence="7">Low molecular weight phosphotyrosine protein phosphatase</fullName>
        <shortName evidence="7">LMW-PTP</shortName>
        <shortName evidence="7">LMW-PTPase</shortName>
        <ecNumber evidence="7">3.1.3.2</ecNumber>
        <ecNumber evidence="7">3.1.3.48</ecNumber>
    </recommendedName>
    <alternativeName>
        <fullName evidence="7">Low molecular weight cytosolic acid phosphatase</fullName>
    </alternativeName>
</protein>
<dbReference type="PANTHER" id="PTHR11717:SF7">
    <property type="entry name" value="LOW MOLECULAR WEIGHT PHOSPHOTYROSINE PROTEIN PHOSPHATASE"/>
    <property type="match status" value="1"/>
</dbReference>
<dbReference type="GO" id="GO:0004726">
    <property type="term" value="F:non-membrane spanning protein tyrosine phosphatase activity"/>
    <property type="evidence" value="ECO:0007669"/>
    <property type="project" value="InterPro"/>
</dbReference>
<comment type="similarity">
    <text evidence="2 7">Belongs to the low molecular weight phosphotyrosine protein phosphatase family.</text>
</comment>
<dbReference type="EMBL" id="HBUF01277141">
    <property type="protein sequence ID" value="CAG6686553.1"/>
    <property type="molecule type" value="Transcribed_RNA"/>
</dbReference>
<comment type="function">
    <text evidence="7">Acts on tyrosine phosphorylated proteins, low-MW aryl phosphates and natural and synthetic acyl phosphates.</text>
</comment>
<sequence length="167" mass="19110">MDTEAGQKAVLFVCLGNICRSPIAAMVFKHLVKSRNQSDKWFVDSAGTAGYHVGNPADSRARDVLAKNNVPCDHRARQVIEEDFQKFDYIFIMDEANYEDMKSDEKRAVKKGFKANAKILYLGDYDPQGVKIVEDPYYSDRAAFDVCYQHCYRSCDNFLNKVEKNEL</sequence>
<dbReference type="InterPro" id="IPR023485">
    <property type="entry name" value="Ptyr_pPase"/>
</dbReference>